<name>A0A3S4T7Z5_9BACT</name>
<keyword evidence="3" id="KW-1185">Reference proteome</keyword>
<keyword evidence="1" id="KW-0175">Coiled coil</keyword>
<evidence type="ECO:0000313" key="3">
    <source>
        <dbReference type="Proteomes" id="UP000287853"/>
    </source>
</evidence>
<comment type="caution">
    <text evidence="2">The sequence shown here is derived from an EMBL/GenBank/DDBJ whole genome shotgun (WGS) entry which is preliminary data.</text>
</comment>
<accession>A0A3S4T7Z5</accession>
<feature type="coiled-coil region" evidence="1">
    <location>
        <begin position="76"/>
        <end position="149"/>
    </location>
</feature>
<protein>
    <submittedName>
        <fullName evidence="2">Abi-like protein</fullName>
    </submittedName>
</protein>
<dbReference type="AlphaFoldDB" id="A0A3S4T7Z5"/>
<proteinExistence type="predicted"/>
<reference evidence="2 3" key="1">
    <citation type="submission" date="2017-01" db="EMBL/GenBank/DDBJ databases">
        <title>The cable genome- insights into the physiology and evolution of filamentous bacteria capable of sulfide oxidation via long distance electron transfer.</title>
        <authorList>
            <person name="Schreiber L."/>
            <person name="Bjerg J.T."/>
            <person name="Boggild A."/>
            <person name="Van De Vossenberg J."/>
            <person name="Meysman F."/>
            <person name="Nielsen L.P."/>
            <person name="Schramm A."/>
            <person name="Kjeldsen K.U."/>
        </authorList>
    </citation>
    <scope>NUCLEOTIDE SEQUENCE [LARGE SCALE GENOMIC DNA]</scope>
    <source>
        <strain evidence="2">MCF</strain>
    </source>
</reference>
<evidence type="ECO:0000313" key="2">
    <source>
        <dbReference type="EMBL" id="RWX44963.1"/>
    </source>
</evidence>
<dbReference type="Proteomes" id="UP000287853">
    <property type="component" value="Unassembled WGS sequence"/>
</dbReference>
<gene>
    <name evidence="2" type="ORF">H206_01150</name>
</gene>
<evidence type="ECO:0000256" key="1">
    <source>
        <dbReference type="SAM" id="Coils"/>
    </source>
</evidence>
<organism evidence="2 3">
    <name type="scientific">Candidatus Electrothrix aarhusensis</name>
    <dbReference type="NCBI Taxonomy" id="1859131"/>
    <lineage>
        <taxon>Bacteria</taxon>
        <taxon>Pseudomonadati</taxon>
        <taxon>Thermodesulfobacteriota</taxon>
        <taxon>Desulfobulbia</taxon>
        <taxon>Desulfobulbales</taxon>
        <taxon>Desulfobulbaceae</taxon>
        <taxon>Candidatus Electrothrix</taxon>
    </lineage>
</organism>
<dbReference type="EMBL" id="MTKO01000085">
    <property type="protein sequence ID" value="RWX44963.1"/>
    <property type="molecule type" value="Genomic_DNA"/>
</dbReference>
<sequence length="150" mass="17748">MSDNTKSKHEEYFDLVSQSLMEFQFIEEAFRMYISYCYNIIANKVTGHISFNFTYKDLEKDALGTLLRKFKKFSNNKKLASKIEKLIKERNRCAHEAYLLTYEQQHRSAYFENEVEKLKSTIVQAKESLAELFKEVKHVEKVLNALNAKE</sequence>